<feature type="transmembrane region" description="Helical" evidence="8">
    <location>
        <begin position="60"/>
        <end position="79"/>
    </location>
</feature>
<evidence type="ECO:0000256" key="1">
    <source>
        <dbReference type="ARBA" id="ARBA00004141"/>
    </source>
</evidence>
<keyword evidence="3 8" id="KW-0812">Transmembrane</keyword>
<feature type="transmembrane region" description="Helical" evidence="8">
    <location>
        <begin position="195"/>
        <end position="214"/>
    </location>
</feature>
<reference evidence="9 10" key="1">
    <citation type="submission" date="2005-11" db="EMBL/GenBank/DDBJ databases">
        <title>The complete genome sequence of Lawsonia intracellularis: the causative agent of proliferative enteropathy.</title>
        <authorList>
            <person name="Kaur K."/>
            <person name="Zhang Q."/>
            <person name="Beckler D."/>
            <person name="Munir S."/>
            <person name="Li L."/>
            <person name="Kinsley K."/>
            <person name="Herron L."/>
            <person name="Peterson A."/>
            <person name="May B."/>
            <person name="Singh S."/>
            <person name="Gebhart C."/>
            <person name="Kapur V."/>
        </authorList>
    </citation>
    <scope>NUCLEOTIDE SEQUENCE [LARGE SCALE GENOMIC DNA]</scope>
    <source>
        <strain evidence="9 10">PHE/MN1-00</strain>
    </source>
</reference>
<dbReference type="InterPro" id="IPR001807">
    <property type="entry name" value="ClC"/>
</dbReference>
<dbReference type="STRING" id="363253.LI0601"/>
<feature type="transmembrane region" description="Helical" evidence="8">
    <location>
        <begin position="333"/>
        <end position="354"/>
    </location>
</feature>
<dbReference type="PANTHER" id="PTHR45711">
    <property type="entry name" value="CHLORIDE CHANNEL PROTEIN"/>
    <property type="match status" value="1"/>
</dbReference>
<evidence type="ECO:0000256" key="2">
    <source>
        <dbReference type="ARBA" id="ARBA00022448"/>
    </source>
</evidence>
<evidence type="ECO:0000256" key="7">
    <source>
        <dbReference type="ARBA" id="ARBA00023214"/>
    </source>
</evidence>
<dbReference type="Gene3D" id="1.10.3080.10">
    <property type="entry name" value="Clc chloride channel"/>
    <property type="match status" value="1"/>
</dbReference>
<feature type="transmembrane region" description="Helical" evidence="8">
    <location>
        <begin position="268"/>
        <end position="286"/>
    </location>
</feature>
<feature type="transmembrane region" description="Helical" evidence="8">
    <location>
        <begin position="20"/>
        <end position="40"/>
    </location>
</feature>
<dbReference type="RefSeq" id="WP_011526684.1">
    <property type="nucleotide sequence ID" value="NC_008011.1"/>
</dbReference>
<evidence type="ECO:0000256" key="6">
    <source>
        <dbReference type="ARBA" id="ARBA00023136"/>
    </source>
</evidence>
<gene>
    <name evidence="9" type="ordered locus">LI0601</name>
</gene>
<dbReference type="Pfam" id="PF00654">
    <property type="entry name" value="Voltage_CLC"/>
    <property type="match status" value="1"/>
</dbReference>
<dbReference type="EMBL" id="AM180252">
    <property type="protein sequence ID" value="CAJ54655.1"/>
    <property type="molecule type" value="Genomic_DNA"/>
</dbReference>
<dbReference type="HOGENOM" id="CLU_015263_7_4_7"/>
<feature type="transmembrane region" description="Helical" evidence="8">
    <location>
        <begin position="158"/>
        <end position="183"/>
    </location>
</feature>
<dbReference type="InterPro" id="IPR014743">
    <property type="entry name" value="Cl-channel_core"/>
</dbReference>
<comment type="subcellular location">
    <subcellularLocation>
        <location evidence="1">Membrane</location>
        <topology evidence="1">Multi-pass membrane protein</topology>
    </subcellularLocation>
</comment>
<dbReference type="GO" id="GO:0005886">
    <property type="term" value="C:plasma membrane"/>
    <property type="evidence" value="ECO:0007669"/>
    <property type="project" value="TreeGrafter"/>
</dbReference>
<dbReference type="GO" id="GO:0005247">
    <property type="term" value="F:voltage-gated chloride channel activity"/>
    <property type="evidence" value="ECO:0007669"/>
    <property type="project" value="TreeGrafter"/>
</dbReference>
<organism evidence="9 10">
    <name type="scientific">Lawsonia intracellularis (strain PHE/MN1-00)</name>
    <dbReference type="NCBI Taxonomy" id="363253"/>
    <lineage>
        <taxon>Bacteria</taxon>
        <taxon>Pseudomonadati</taxon>
        <taxon>Thermodesulfobacteriota</taxon>
        <taxon>Desulfovibrionia</taxon>
        <taxon>Desulfovibrionales</taxon>
        <taxon>Desulfovibrionaceae</taxon>
        <taxon>Lawsonia</taxon>
    </lineage>
</organism>
<evidence type="ECO:0000313" key="9">
    <source>
        <dbReference type="EMBL" id="CAJ54655.1"/>
    </source>
</evidence>
<dbReference type="Proteomes" id="UP000002430">
    <property type="component" value="Chromosome"/>
</dbReference>
<keyword evidence="10" id="KW-1185">Reference proteome</keyword>
<feature type="transmembrane region" description="Helical" evidence="8">
    <location>
        <begin position="234"/>
        <end position="256"/>
    </location>
</feature>
<evidence type="ECO:0000313" key="10">
    <source>
        <dbReference type="Proteomes" id="UP000002430"/>
    </source>
</evidence>
<evidence type="ECO:0000256" key="5">
    <source>
        <dbReference type="ARBA" id="ARBA00023065"/>
    </source>
</evidence>
<keyword evidence="6 8" id="KW-0472">Membrane</keyword>
<dbReference type="PRINTS" id="PR00762">
    <property type="entry name" value="CLCHANNEL"/>
</dbReference>
<protein>
    <submittedName>
        <fullName evidence="9">Voltage-gated chloride channel family protein</fullName>
    </submittedName>
</protein>
<dbReference type="eggNOG" id="COG0038">
    <property type="taxonomic scope" value="Bacteria"/>
</dbReference>
<dbReference type="SUPFAM" id="SSF81340">
    <property type="entry name" value="Clc chloride channel"/>
    <property type="match status" value="1"/>
</dbReference>
<name>Q1MQS2_LAWIP</name>
<evidence type="ECO:0000256" key="3">
    <source>
        <dbReference type="ARBA" id="ARBA00022692"/>
    </source>
</evidence>
<dbReference type="KEGG" id="lip:LI0601"/>
<keyword evidence="2" id="KW-0813">Transport</keyword>
<sequence length="439" mass="48136">MLQRHILVSPLYKNTKLSFITSVTHGLIIGVCVGSIISLYRLTHTVCLNFILQILHQWLNYVWVIPLWFCILFIISWIIGKLVAYAPHIAGSGVPEVELTLTGDLQLPWGKILISKFIGGWLAILGGLSLGQVGPSIQMGGLIGDGFSRYWLKQQSNFHIIGGIAAGVCAACDAPIAGLLLVFEQIKYPITIRSLIITIFSVIGAQLVLTYGFGIKRMFNFESFLSPILNETPLLIATGIIIGIGGALYNTILLWFRERESKQKVVPNLFRAAPPLFCAGVLIFFLPEITEGGENLIRQLPSFSYSLYFLAILLLFKVIFSAYSTTGNIPGGILMPILSIGATSGLILGNMFAQQEVIGYMQAKSYLIYGMAGFFAATVRAPLTSIILVTEITGALQCIPGTFLVGFLSHFTANLVQSTPIYTSLKKLAYLRLYNNRNL</sequence>
<keyword evidence="7" id="KW-0868">Chloride</keyword>
<keyword evidence="5" id="KW-0406">Ion transport</keyword>
<keyword evidence="4 8" id="KW-1133">Transmembrane helix</keyword>
<evidence type="ECO:0000256" key="4">
    <source>
        <dbReference type="ARBA" id="ARBA00022989"/>
    </source>
</evidence>
<dbReference type="AlphaFoldDB" id="Q1MQS2"/>
<proteinExistence type="predicted"/>
<feature type="transmembrane region" description="Helical" evidence="8">
    <location>
        <begin position="366"/>
        <end position="389"/>
    </location>
</feature>
<dbReference type="OrthoDB" id="9767361at2"/>
<feature type="transmembrane region" description="Helical" evidence="8">
    <location>
        <begin position="306"/>
        <end position="326"/>
    </location>
</feature>
<dbReference type="PANTHER" id="PTHR45711:SF6">
    <property type="entry name" value="CHLORIDE CHANNEL PROTEIN"/>
    <property type="match status" value="1"/>
</dbReference>
<accession>Q1MQS2</accession>
<feature type="transmembrane region" description="Helical" evidence="8">
    <location>
        <begin position="117"/>
        <end position="138"/>
    </location>
</feature>
<evidence type="ECO:0000256" key="8">
    <source>
        <dbReference type="SAM" id="Phobius"/>
    </source>
</evidence>